<keyword evidence="2" id="KW-1185">Reference proteome</keyword>
<dbReference type="AlphaFoldDB" id="A0A844QAH1"/>
<dbReference type="EMBL" id="WPHG01000001">
    <property type="protein sequence ID" value="MVA95644.1"/>
    <property type="molecule type" value="Genomic_DNA"/>
</dbReference>
<gene>
    <name evidence="1" type="ORF">GN330_00045</name>
</gene>
<accession>A0A844QAH1</accession>
<evidence type="ECO:0000313" key="2">
    <source>
        <dbReference type="Proteomes" id="UP000463224"/>
    </source>
</evidence>
<dbReference type="Proteomes" id="UP000463224">
    <property type="component" value="Unassembled WGS sequence"/>
</dbReference>
<protein>
    <submittedName>
        <fullName evidence="1">Uncharacterized protein</fullName>
    </submittedName>
</protein>
<sequence>MAAASGRVAYVFFREGQLVHWGLSVEASRSPEMASLQAEKWVSFFEPDVVVTEDIRHRSRKGDNTVDLIEALTGVAREAPVNDVTVLRVQRHANKYEEAEALAAHFPDILPWKPLRPRIWESEPRNMIYFEALALAVEVFGGDADPS</sequence>
<evidence type="ECO:0000313" key="1">
    <source>
        <dbReference type="EMBL" id="MVA95644.1"/>
    </source>
</evidence>
<name>A0A844QAH1_9HYPH</name>
<comment type="caution">
    <text evidence="1">The sequence shown here is derived from an EMBL/GenBank/DDBJ whole genome shotgun (WGS) entry which is preliminary data.</text>
</comment>
<organism evidence="1 2">
    <name type="scientific">Nitratireductor arenosus</name>
    <dbReference type="NCBI Taxonomy" id="2682096"/>
    <lineage>
        <taxon>Bacteria</taxon>
        <taxon>Pseudomonadati</taxon>
        <taxon>Pseudomonadota</taxon>
        <taxon>Alphaproteobacteria</taxon>
        <taxon>Hyphomicrobiales</taxon>
        <taxon>Phyllobacteriaceae</taxon>
        <taxon>Nitratireductor</taxon>
    </lineage>
</organism>
<reference evidence="1 2" key="1">
    <citation type="submission" date="2019-12" db="EMBL/GenBank/DDBJ databases">
        <title>Nitratireductor arenosus sp. nov., Isolated from sea sand, Jeju island, South Korea.</title>
        <authorList>
            <person name="Kim W."/>
        </authorList>
    </citation>
    <scope>NUCLEOTIDE SEQUENCE [LARGE SCALE GENOMIC DNA]</scope>
    <source>
        <strain evidence="1 2">CAU 1489</strain>
    </source>
</reference>
<proteinExistence type="predicted"/>